<reference evidence="8 9" key="1">
    <citation type="journal article" date="2011" name="PLoS Genet.">
        <title>Comparative genomic analysis of human fungal pathogens causing paracoccidioidomycosis.</title>
        <authorList>
            <person name="Desjardins C.A."/>
            <person name="Champion M.D."/>
            <person name="Holder J.W."/>
            <person name="Muszewska A."/>
            <person name="Goldberg J."/>
            <person name="Bailao A.M."/>
            <person name="Brigido M.M."/>
            <person name="Ferreira M.E."/>
            <person name="Garcia A.M."/>
            <person name="Grynberg M."/>
            <person name="Gujja S."/>
            <person name="Heiman D.I."/>
            <person name="Henn M.R."/>
            <person name="Kodira C.D."/>
            <person name="Leon-Narvaez H."/>
            <person name="Longo L.V."/>
            <person name="Ma L.J."/>
            <person name="Malavazi I."/>
            <person name="Matsuo A.L."/>
            <person name="Morais F.V."/>
            <person name="Pereira M."/>
            <person name="Rodriguez-Brito S."/>
            <person name="Sakthikumar S."/>
            <person name="Salem-Izacc S.M."/>
            <person name="Sykes S.M."/>
            <person name="Teixeira M.M."/>
            <person name="Vallejo M.C."/>
            <person name="Walter M.E."/>
            <person name="Yandava C."/>
            <person name="Young S."/>
            <person name="Zeng Q."/>
            <person name="Zucker J."/>
            <person name="Felipe M.S."/>
            <person name="Goldman G.H."/>
            <person name="Haas B.J."/>
            <person name="McEwen J.G."/>
            <person name="Nino-Vega G."/>
            <person name="Puccia R."/>
            <person name="San-Blas G."/>
            <person name="Soares C.M."/>
            <person name="Birren B.W."/>
            <person name="Cuomo C.A."/>
        </authorList>
    </citation>
    <scope>NUCLEOTIDE SEQUENCE [LARGE SCALE GENOMIC DNA]</scope>
    <source>
        <strain evidence="9">ATCC MYA-826 / Pb01</strain>
    </source>
</reference>
<dbReference type="Pfam" id="PF20684">
    <property type="entry name" value="Fung_rhodopsin"/>
    <property type="match status" value="1"/>
</dbReference>
<organism evidence="8 9">
    <name type="scientific">Paracoccidioides lutzii (strain ATCC MYA-826 / Pb01)</name>
    <name type="common">Paracoccidioides brasiliensis</name>
    <dbReference type="NCBI Taxonomy" id="502779"/>
    <lineage>
        <taxon>Eukaryota</taxon>
        <taxon>Fungi</taxon>
        <taxon>Dikarya</taxon>
        <taxon>Ascomycota</taxon>
        <taxon>Pezizomycotina</taxon>
        <taxon>Eurotiomycetes</taxon>
        <taxon>Eurotiomycetidae</taxon>
        <taxon>Onygenales</taxon>
        <taxon>Ajellomycetaceae</taxon>
        <taxon>Paracoccidioides</taxon>
    </lineage>
</organism>
<keyword evidence="9" id="KW-1185">Reference proteome</keyword>
<keyword evidence="3 6" id="KW-1133">Transmembrane helix</keyword>
<dbReference type="OrthoDB" id="2988756at2759"/>
<dbReference type="VEuPathDB" id="FungiDB:PAAG_02190"/>
<sequence length="111" mass="12285">MGALNIATDLALILFPIPMLWRMTSLDFQAKIQLTLLFLVGTLVIAITITRLPLILNHSVAQSTRSLGSTRLHNQPSAYVDPSSIFQLSYRRRDDSASCLNSHQFQATGSI</sequence>
<evidence type="ECO:0000313" key="9">
    <source>
        <dbReference type="Proteomes" id="UP000002059"/>
    </source>
</evidence>
<dbReference type="AlphaFoldDB" id="C1GUJ5"/>
<dbReference type="HOGENOM" id="CLU_2159147_0_0_1"/>
<evidence type="ECO:0000313" key="8">
    <source>
        <dbReference type="EMBL" id="EEH40001.2"/>
    </source>
</evidence>
<dbReference type="Proteomes" id="UP000002059">
    <property type="component" value="Partially assembled WGS sequence"/>
</dbReference>
<feature type="transmembrane region" description="Helical" evidence="6">
    <location>
        <begin position="36"/>
        <end position="56"/>
    </location>
</feature>
<keyword evidence="4 6" id="KW-0472">Membrane</keyword>
<evidence type="ECO:0000256" key="3">
    <source>
        <dbReference type="ARBA" id="ARBA00022989"/>
    </source>
</evidence>
<evidence type="ECO:0000256" key="4">
    <source>
        <dbReference type="ARBA" id="ARBA00023136"/>
    </source>
</evidence>
<dbReference type="GO" id="GO:0016020">
    <property type="term" value="C:membrane"/>
    <property type="evidence" value="ECO:0007669"/>
    <property type="project" value="UniProtKB-SubCell"/>
</dbReference>
<dbReference type="PANTHER" id="PTHR33048:SF19">
    <property type="entry name" value="MEMBRANE PROTEIN PTH11-LIKE, PUTATIVE (AFU_ORTHOLOGUE AFUA_1G14080)-RELATED"/>
    <property type="match status" value="1"/>
</dbReference>
<protein>
    <recommendedName>
        <fullName evidence="7">Rhodopsin domain-containing protein</fullName>
    </recommendedName>
</protein>
<evidence type="ECO:0000256" key="2">
    <source>
        <dbReference type="ARBA" id="ARBA00022692"/>
    </source>
</evidence>
<dbReference type="GeneID" id="9099447"/>
<dbReference type="EMBL" id="KN293995">
    <property type="protein sequence ID" value="EEH40001.2"/>
    <property type="molecule type" value="Genomic_DNA"/>
</dbReference>
<comment type="similarity">
    <text evidence="5">Belongs to the SAT4 family.</text>
</comment>
<dbReference type="KEGG" id="pbl:PAAG_02190"/>
<keyword evidence="2 6" id="KW-0812">Transmembrane</keyword>
<feature type="transmembrane region" description="Helical" evidence="6">
    <location>
        <begin position="6"/>
        <end position="24"/>
    </location>
</feature>
<dbReference type="InterPro" id="IPR049326">
    <property type="entry name" value="Rhodopsin_dom_fungi"/>
</dbReference>
<dbReference type="PANTHER" id="PTHR33048">
    <property type="entry name" value="PTH11-LIKE INTEGRAL MEMBRANE PROTEIN (AFU_ORTHOLOGUE AFUA_5G11245)"/>
    <property type="match status" value="1"/>
</dbReference>
<feature type="domain" description="Rhodopsin" evidence="7">
    <location>
        <begin position="2"/>
        <end position="59"/>
    </location>
</feature>
<evidence type="ECO:0000256" key="6">
    <source>
        <dbReference type="SAM" id="Phobius"/>
    </source>
</evidence>
<gene>
    <name evidence="8" type="ORF">PAAG_02190</name>
</gene>
<name>C1GUJ5_PARBA</name>
<dbReference type="InterPro" id="IPR052337">
    <property type="entry name" value="SAT4-like"/>
</dbReference>
<dbReference type="eggNOG" id="ENOG502T74J">
    <property type="taxonomic scope" value="Eukaryota"/>
</dbReference>
<comment type="subcellular location">
    <subcellularLocation>
        <location evidence="1">Membrane</location>
        <topology evidence="1">Multi-pass membrane protein</topology>
    </subcellularLocation>
</comment>
<proteinExistence type="inferred from homology"/>
<evidence type="ECO:0000256" key="1">
    <source>
        <dbReference type="ARBA" id="ARBA00004141"/>
    </source>
</evidence>
<evidence type="ECO:0000259" key="7">
    <source>
        <dbReference type="Pfam" id="PF20684"/>
    </source>
</evidence>
<dbReference type="RefSeq" id="XP_002796302.2">
    <property type="nucleotide sequence ID" value="XM_002796256.2"/>
</dbReference>
<evidence type="ECO:0000256" key="5">
    <source>
        <dbReference type="ARBA" id="ARBA00038359"/>
    </source>
</evidence>
<accession>C1GUJ5</accession>